<feature type="transmembrane region" description="Helical" evidence="1">
    <location>
        <begin position="236"/>
        <end position="253"/>
    </location>
</feature>
<accession>A0A1P8MWN2</accession>
<feature type="transmembrane region" description="Helical" evidence="1">
    <location>
        <begin position="102"/>
        <end position="120"/>
    </location>
</feature>
<evidence type="ECO:0000313" key="3">
    <source>
        <dbReference type="EMBL" id="APX12329.1"/>
    </source>
</evidence>
<dbReference type="Proteomes" id="UP000186336">
    <property type="component" value="Chromosome"/>
</dbReference>
<gene>
    <name evidence="3" type="ORF">BWR18_12060</name>
</gene>
<organism evidence="3 4">
    <name type="scientific">Tateyamaria omphalii</name>
    <dbReference type="NCBI Taxonomy" id="299262"/>
    <lineage>
        <taxon>Bacteria</taxon>
        <taxon>Pseudomonadati</taxon>
        <taxon>Pseudomonadota</taxon>
        <taxon>Alphaproteobacteria</taxon>
        <taxon>Rhodobacterales</taxon>
        <taxon>Roseobacteraceae</taxon>
        <taxon>Tateyamaria</taxon>
    </lineage>
</organism>
<dbReference type="OrthoDB" id="9812899at2"/>
<proteinExistence type="predicted"/>
<dbReference type="RefSeq" id="WP_076628547.1">
    <property type="nucleotide sequence ID" value="NZ_CP019312.1"/>
</dbReference>
<reference evidence="3 4" key="1">
    <citation type="submission" date="2017-01" db="EMBL/GenBank/DDBJ databases">
        <title>Complete genome of Tateyamaria omphalii DOK1-4 isolated from seawater in Dokdo.</title>
        <authorList>
            <person name="Kim J.H."/>
            <person name="Chi W.-J."/>
        </authorList>
    </citation>
    <scope>NUCLEOTIDE SEQUENCE [LARGE SCALE GENOMIC DNA]</scope>
    <source>
        <strain evidence="3 4">DOK1-4</strain>
    </source>
</reference>
<feature type="transmembrane region" description="Helical" evidence="1">
    <location>
        <begin position="38"/>
        <end position="58"/>
    </location>
</feature>
<dbReference type="Pfam" id="PF00892">
    <property type="entry name" value="EamA"/>
    <property type="match status" value="1"/>
</dbReference>
<dbReference type="EMBL" id="CP019312">
    <property type="protein sequence ID" value="APX12329.1"/>
    <property type="molecule type" value="Genomic_DNA"/>
</dbReference>
<feature type="transmembrane region" description="Helical" evidence="1">
    <location>
        <begin position="157"/>
        <end position="175"/>
    </location>
</feature>
<dbReference type="PANTHER" id="PTHR22911:SF103">
    <property type="entry name" value="BLR2811 PROTEIN"/>
    <property type="match status" value="1"/>
</dbReference>
<feature type="transmembrane region" description="Helical" evidence="1">
    <location>
        <begin position="265"/>
        <end position="284"/>
    </location>
</feature>
<feature type="transmembrane region" description="Helical" evidence="1">
    <location>
        <begin position="79"/>
        <end position="96"/>
    </location>
</feature>
<dbReference type="SUPFAM" id="SSF103481">
    <property type="entry name" value="Multidrug resistance efflux transporter EmrE"/>
    <property type="match status" value="2"/>
</dbReference>
<evidence type="ECO:0000259" key="2">
    <source>
        <dbReference type="Pfam" id="PF00892"/>
    </source>
</evidence>
<feature type="transmembrane region" description="Helical" evidence="1">
    <location>
        <begin position="7"/>
        <end position="26"/>
    </location>
</feature>
<sequence>METTRQNIAGLGILFILIGVFCISINDMLIKQLSGDYPLHQIVFARSSIAIIVSLLIVQYEGGLGILRTDTPWQHALRGLLIVIANMTFFVGLAVLPLADVTALFFAAPLFITLLSIPVLGERVGPLRLVAVAVGFAGVVIMQRPWADAESLEVGRIVLLLPVLSALTYALNQILTRKLGVSSKASAMSVYISAMFILVSSGFYLVAGDGRFADGATNGSVIFLLRAWVWPQGSDIWVFFGLGLNATVIGYSLSQAYRLADAATIAPFEYIGLPLAVFWGWVVFGDLPVLEVWIGILLILGAGLFVFLRERRQARILARAPTRGRRG</sequence>
<dbReference type="PANTHER" id="PTHR22911">
    <property type="entry name" value="ACYL-MALONYL CONDENSING ENZYME-RELATED"/>
    <property type="match status" value="1"/>
</dbReference>
<keyword evidence="1" id="KW-0812">Transmembrane</keyword>
<keyword evidence="1" id="KW-0472">Membrane</keyword>
<feature type="domain" description="EamA" evidence="2">
    <location>
        <begin position="11"/>
        <end position="142"/>
    </location>
</feature>
<evidence type="ECO:0000256" key="1">
    <source>
        <dbReference type="SAM" id="Phobius"/>
    </source>
</evidence>
<dbReference type="InterPro" id="IPR000620">
    <property type="entry name" value="EamA_dom"/>
</dbReference>
<evidence type="ECO:0000313" key="4">
    <source>
        <dbReference type="Proteomes" id="UP000186336"/>
    </source>
</evidence>
<feature type="transmembrane region" description="Helical" evidence="1">
    <location>
        <begin position="187"/>
        <end position="207"/>
    </location>
</feature>
<keyword evidence="4" id="KW-1185">Reference proteome</keyword>
<protein>
    <recommendedName>
        <fullName evidence="2">EamA domain-containing protein</fullName>
    </recommendedName>
</protein>
<dbReference type="STRING" id="299262.BWR18_12060"/>
<feature type="transmembrane region" description="Helical" evidence="1">
    <location>
        <begin position="127"/>
        <end position="145"/>
    </location>
</feature>
<feature type="transmembrane region" description="Helical" evidence="1">
    <location>
        <begin position="290"/>
        <end position="308"/>
    </location>
</feature>
<dbReference type="InterPro" id="IPR037185">
    <property type="entry name" value="EmrE-like"/>
</dbReference>
<dbReference type="GO" id="GO:0016020">
    <property type="term" value="C:membrane"/>
    <property type="evidence" value="ECO:0007669"/>
    <property type="project" value="InterPro"/>
</dbReference>
<dbReference type="AlphaFoldDB" id="A0A1P8MWN2"/>
<keyword evidence="1" id="KW-1133">Transmembrane helix</keyword>
<name>A0A1P8MWN2_9RHOB</name>
<dbReference type="KEGG" id="tom:BWR18_12060"/>